<reference evidence="1 2" key="1">
    <citation type="submission" date="2017-03" db="EMBL/GenBank/DDBJ databases">
        <title>Genome Survey of Euroglyphus maynei.</title>
        <authorList>
            <person name="Arlian L.G."/>
            <person name="Morgan M.S."/>
            <person name="Rider S.D."/>
        </authorList>
    </citation>
    <scope>NUCLEOTIDE SEQUENCE [LARGE SCALE GENOMIC DNA]</scope>
    <source>
        <strain evidence="1">Arlian Lab</strain>
        <tissue evidence="1">Whole body</tissue>
    </source>
</reference>
<dbReference type="Proteomes" id="UP000194236">
    <property type="component" value="Unassembled WGS sequence"/>
</dbReference>
<protein>
    <submittedName>
        <fullName evidence="1">Uncharacterized protein</fullName>
    </submittedName>
</protein>
<evidence type="ECO:0000313" key="2">
    <source>
        <dbReference type="Proteomes" id="UP000194236"/>
    </source>
</evidence>
<dbReference type="EMBL" id="MUJZ01049763">
    <property type="protein sequence ID" value="OTF73853.1"/>
    <property type="molecule type" value="Genomic_DNA"/>
</dbReference>
<gene>
    <name evidence="1" type="ORF">BLA29_012739</name>
</gene>
<comment type="caution">
    <text evidence="1">The sequence shown here is derived from an EMBL/GenBank/DDBJ whole genome shotgun (WGS) entry which is preliminary data.</text>
</comment>
<accession>A0A1Y3B1V6</accession>
<keyword evidence="2" id="KW-1185">Reference proteome</keyword>
<proteinExistence type="predicted"/>
<name>A0A1Y3B1V6_EURMA</name>
<organism evidence="1 2">
    <name type="scientific">Euroglyphus maynei</name>
    <name type="common">Mayne's house dust mite</name>
    <dbReference type="NCBI Taxonomy" id="6958"/>
    <lineage>
        <taxon>Eukaryota</taxon>
        <taxon>Metazoa</taxon>
        <taxon>Ecdysozoa</taxon>
        <taxon>Arthropoda</taxon>
        <taxon>Chelicerata</taxon>
        <taxon>Arachnida</taxon>
        <taxon>Acari</taxon>
        <taxon>Acariformes</taxon>
        <taxon>Sarcoptiformes</taxon>
        <taxon>Astigmata</taxon>
        <taxon>Psoroptidia</taxon>
        <taxon>Analgoidea</taxon>
        <taxon>Pyroglyphidae</taxon>
        <taxon>Pyroglyphinae</taxon>
        <taxon>Euroglyphus</taxon>
    </lineage>
</organism>
<evidence type="ECO:0000313" key="1">
    <source>
        <dbReference type="EMBL" id="OTF73853.1"/>
    </source>
</evidence>
<sequence>MLHWVMLSLLVNVGH</sequence>